<dbReference type="InterPro" id="IPR006353">
    <property type="entry name" value="HAD-SF_hydro_IIA_CECR5"/>
</dbReference>
<evidence type="ECO:0000313" key="4">
    <source>
        <dbReference type="EMBL" id="KAK2187783.1"/>
    </source>
</evidence>
<accession>A0AAD9P434</accession>
<keyword evidence="5" id="KW-1185">Reference proteome</keyword>
<comment type="caution">
    <text evidence="4">The sequence shown here is derived from an EMBL/GenBank/DDBJ whole genome shotgun (WGS) entry which is preliminary data.</text>
</comment>
<dbReference type="Proteomes" id="UP001209878">
    <property type="component" value="Unassembled WGS sequence"/>
</dbReference>
<evidence type="ECO:0000256" key="1">
    <source>
        <dbReference type="ARBA" id="ARBA00022729"/>
    </source>
</evidence>
<name>A0AAD9P434_RIDPI</name>
<sequence length="439" mass="49551">MAAKAVVSEIAYRVNSSPFRASTLFRRSAKTVRCQCYCSQSRKNGAPNFGLFFDIDGVIVRGKHILPGAREAFKLLTDKNGKFWVPSVFLTNAGNTLRQYKAKKLSEWLGIQVDPEQVVMSHSPLQMFRQFMDKHVLVSGQGPTLQIAKCLGFTKVSTIDDLRDAFPKLDMVDHERRQAALCAFEKYFPKIDVVLLLGEPVRWETNLQIIIDVLVTNGRPSEAPSVIPFPHIPVLACNMDLLWMAEAPMPRFGHGCFLNCLESLYYKITGYPLKYTTLIGKPSELTYHHSENILQDEAHKLGLPGVKRIYAIGDNPETDIYGANLFNRYLCKKHANALSQKKRVNRQGQEVSEDDDNEKPENINSDLCSSSLWSEQCESILVCTGVYNHSDRHVAKPPLLDHNHRDFIMDPQLKTPNTTVGDVLEAVQDVFRKEGIITL</sequence>
<dbReference type="InterPro" id="IPR036412">
    <property type="entry name" value="HAD-like_sf"/>
</dbReference>
<dbReference type="InterPro" id="IPR050324">
    <property type="entry name" value="CDP-alcohol_PTase-I"/>
</dbReference>
<evidence type="ECO:0000256" key="3">
    <source>
        <dbReference type="SAM" id="MobiDB-lite"/>
    </source>
</evidence>
<dbReference type="NCBIfam" id="TIGR01456">
    <property type="entry name" value="CECR5"/>
    <property type="match status" value="1"/>
</dbReference>
<dbReference type="NCBIfam" id="TIGR01460">
    <property type="entry name" value="HAD-SF-IIA"/>
    <property type="match status" value="1"/>
</dbReference>
<proteinExistence type="predicted"/>
<dbReference type="InterPro" id="IPR023214">
    <property type="entry name" value="HAD_sf"/>
</dbReference>
<dbReference type="GO" id="GO:0005739">
    <property type="term" value="C:mitochondrion"/>
    <property type="evidence" value="ECO:0007669"/>
    <property type="project" value="TreeGrafter"/>
</dbReference>
<evidence type="ECO:0000313" key="5">
    <source>
        <dbReference type="Proteomes" id="UP001209878"/>
    </source>
</evidence>
<dbReference type="GO" id="GO:0046474">
    <property type="term" value="P:glycerophospholipid biosynthetic process"/>
    <property type="evidence" value="ECO:0007669"/>
    <property type="project" value="TreeGrafter"/>
</dbReference>
<dbReference type="PANTHER" id="PTHR14269">
    <property type="entry name" value="CDP-DIACYLGLYCEROL--GLYCEROL-3-PHOSPHATE 3-PHOSPHATIDYLTRANSFERASE-RELATED"/>
    <property type="match status" value="1"/>
</dbReference>
<gene>
    <name evidence="4" type="ORF">NP493_154g02003</name>
</gene>
<dbReference type="Pfam" id="PF13344">
    <property type="entry name" value="Hydrolase_6"/>
    <property type="match status" value="1"/>
</dbReference>
<evidence type="ECO:0000256" key="2">
    <source>
        <dbReference type="ARBA" id="ARBA00069384"/>
    </source>
</evidence>
<dbReference type="EMBL" id="JAODUO010000154">
    <property type="protein sequence ID" value="KAK2187783.1"/>
    <property type="molecule type" value="Genomic_DNA"/>
</dbReference>
<dbReference type="FunFam" id="3.40.50.1000:FF:000081">
    <property type="entry name" value="Haloacid dehalogenase like hydrolase domain containing 5"/>
    <property type="match status" value="1"/>
</dbReference>
<feature type="region of interest" description="Disordered" evidence="3">
    <location>
        <begin position="341"/>
        <end position="363"/>
    </location>
</feature>
<protein>
    <recommendedName>
        <fullName evidence="2">Haloacid dehalogenase-like hydrolase domain-containing 5</fullName>
    </recommendedName>
</protein>
<organism evidence="4 5">
    <name type="scientific">Ridgeia piscesae</name>
    <name type="common">Tubeworm</name>
    <dbReference type="NCBI Taxonomy" id="27915"/>
    <lineage>
        <taxon>Eukaryota</taxon>
        <taxon>Metazoa</taxon>
        <taxon>Spiralia</taxon>
        <taxon>Lophotrochozoa</taxon>
        <taxon>Annelida</taxon>
        <taxon>Polychaeta</taxon>
        <taxon>Sedentaria</taxon>
        <taxon>Canalipalpata</taxon>
        <taxon>Sabellida</taxon>
        <taxon>Siboglinidae</taxon>
        <taxon>Ridgeia</taxon>
    </lineage>
</organism>
<dbReference type="AlphaFoldDB" id="A0AAD9P434"/>
<dbReference type="Gene3D" id="3.40.50.1000">
    <property type="entry name" value="HAD superfamily/HAD-like"/>
    <property type="match status" value="2"/>
</dbReference>
<dbReference type="InterPro" id="IPR006357">
    <property type="entry name" value="HAD-SF_hydro_IIA"/>
</dbReference>
<keyword evidence="1" id="KW-0732">Signal</keyword>
<dbReference type="PANTHER" id="PTHR14269:SF4">
    <property type="entry name" value="CAT EYE SYNDROME CRITICAL REGION PROTEIN 5"/>
    <property type="match status" value="1"/>
</dbReference>
<reference evidence="4" key="1">
    <citation type="journal article" date="2023" name="Mol. Biol. Evol.">
        <title>Third-Generation Sequencing Reveals the Adaptive Role of the Epigenome in Three Deep-Sea Polychaetes.</title>
        <authorList>
            <person name="Perez M."/>
            <person name="Aroh O."/>
            <person name="Sun Y."/>
            <person name="Lan Y."/>
            <person name="Juniper S.K."/>
            <person name="Young C.R."/>
            <person name="Angers B."/>
            <person name="Qian P.Y."/>
        </authorList>
    </citation>
    <scope>NUCLEOTIDE SEQUENCE</scope>
    <source>
        <strain evidence="4">R07B-5</strain>
    </source>
</reference>
<dbReference type="SUPFAM" id="SSF56784">
    <property type="entry name" value="HAD-like"/>
    <property type="match status" value="1"/>
</dbReference>